<evidence type="ECO:0000256" key="1">
    <source>
        <dbReference type="SAM" id="SignalP"/>
    </source>
</evidence>
<protein>
    <submittedName>
        <fullName evidence="2">Uncharacterized protein LOC114342414</fullName>
    </submittedName>
</protein>
<dbReference type="InParanoid" id="A0A6P7GGU7"/>
<gene>
    <name evidence="2" type="primary">LOC114342414</name>
</gene>
<feature type="signal peptide" evidence="1">
    <location>
        <begin position="1"/>
        <end position="17"/>
    </location>
</feature>
<reference evidence="2" key="1">
    <citation type="submission" date="2025-08" db="UniProtKB">
        <authorList>
            <consortium name="RefSeq"/>
        </authorList>
    </citation>
    <scope>IDENTIFICATION</scope>
</reference>
<evidence type="ECO:0000313" key="2">
    <source>
        <dbReference type="RefSeq" id="XP_028149019.1"/>
    </source>
</evidence>
<name>A0A6P7GGU7_DIAVI</name>
<organism evidence="2">
    <name type="scientific">Diabrotica virgifera virgifera</name>
    <name type="common">western corn rootworm</name>
    <dbReference type="NCBI Taxonomy" id="50390"/>
    <lineage>
        <taxon>Eukaryota</taxon>
        <taxon>Metazoa</taxon>
        <taxon>Ecdysozoa</taxon>
        <taxon>Arthropoda</taxon>
        <taxon>Hexapoda</taxon>
        <taxon>Insecta</taxon>
        <taxon>Pterygota</taxon>
        <taxon>Neoptera</taxon>
        <taxon>Endopterygota</taxon>
        <taxon>Coleoptera</taxon>
        <taxon>Polyphaga</taxon>
        <taxon>Cucujiformia</taxon>
        <taxon>Chrysomeloidea</taxon>
        <taxon>Chrysomelidae</taxon>
        <taxon>Galerucinae</taxon>
        <taxon>Diabroticina</taxon>
        <taxon>Diabroticites</taxon>
        <taxon>Diabrotica</taxon>
    </lineage>
</organism>
<feature type="chain" id="PRO_5027700211" evidence="1">
    <location>
        <begin position="18"/>
        <end position="226"/>
    </location>
</feature>
<dbReference type="RefSeq" id="XP_028149019.1">
    <property type="nucleotide sequence ID" value="XM_028293218.1"/>
</dbReference>
<proteinExistence type="predicted"/>
<keyword evidence="1" id="KW-0732">Signal</keyword>
<dbReference type="AlphaFoldDB" id="A0A6P7GGU7"/>
<dbReference type="OrthoDB" id="6712663at2759"/>
<accession>A0A6P7GGU7</accession>
<sequence>MKWILLTVVIVLGLTNAEEVPEGRAALRKTTRQSLGSIGGLFFGNSEKDIIIGCMKNGLSKSGADKLQATYDKVYSCMSDTRIFETPENEFISKVEKCSRDAINESKACLPRNQTYYPEFFLDFTKSLIRHKYDHKDLLTNSEIVACLNNFGKYTVQIEYDGCLTNAYQKAGITENIPNSRQEFCRFFEPADKCFPDTLKQYCPTSANINKFFDDYNIAVKHLCQD</sequence>